<comment type="caution">
    <text evidence="2">The sequence shown here is derived from an EMBL/GenBank/DDBJ whole genome shotgun (WGS) entry which is preliminary data.</text>
</comment>
<evidence type="ECO:0000313" key="2">
    <source>
        <dbReference type="EMBL" id="EFK96853.1"/>
    </source>
</evidence>
<evidence type="ECO:0000256" key="1">
    <source>
        <dbReference type="SAM" id="Phobius"/>
    </source>
</evidence>
<name>D9PHW6_9ZZZZ</name>
<feature type="transmembrane region" description="Helical" evidence="1">
    <location>
        <begin position="37"/>
        <end position="57"/>
    </location>
</feature>
<keyword evidence="1" id="KW-0472">Membrane</keyword>
<dbReference type="AlphaFoldDB" id="D9PHW6"/>
<organism evidence="2">
    <name type="scientific">sediment metagenome</name>
    <dbReference type="NCBI Taxonomy" id="749907"/>
    <lineage>
        <taxon>unclassified sequences</taxon>
        <taxon>metagenomes</taxon>
        <taxon>ecological metagenomes</taxon>
    </lineage>
</organism>
<keyword evidence="1" id="KW-1133">Transmembrane helix</keyword>
<keyword evidence="1" id="KW-0812">Transmembrane</keyword>
<reference evidence="2" key="2">
    <citation type="journal article" date="2011" name="Microb. Ecol.">
        <title>Taxonomic and Functional Metagenomic Profiling of the Microbial Community in the Anoxic Sediment of a Sub-saline Shallow Lake (Laguna de Carrizo, Central Spain).</title>
        <authorList>
            <person name="Ferrer M."/>
            <person name="Guazzaroni M.E."/>
            <person name="Richter M."/>
            <person name="Garcia-Salamanca A."/>
            <person name="Yarza P."/>
            <person name="Suarez-Suarez A."/>
            <person name="Solano J."/>
            <person name="Alcaide M."/>
            <person name="van Dillewijn P."/>
            <person name="Molina-Henares M.A."/>
            <person name="Lopez-Cortes N."/>
            <person name="Al-Ramahi Y."/>
            <person name="Guerrero C."/>
            <person name="Acosta A."/>
            <person name="de Eugenio L.I."/>
            <person name="Martinez V."/>
            <person name="Marques S."/>
            <person name="Rojo F."/>
            <person name="Santero E."/>
            <person name="Genilloud O."/>
            <person name="Perez-Perez J."/>
            <person name="Rossello-Mora R."/>
            <person name="Ramos J.L."/>
        </authorList>
    </citation>
    <scope>NUCLEOTIDE SEQUENCE</scope>
</reference>
<gene>
    <name evidence="2" type="ORF">LDC_1118</name>
</gene>
<protein>
    <submittedName>
        <fullName evidence="2">Uncharacterized protein</fullName>
    </submittedName>
</protein>
<accession>D9PHW6</accession>
<proteinExistence type="predicted"/>
<reference evidence="2" key="1">
    <citation type="submission" date="2010-07" db="EMBL/GenBank/DDBJ databases">
        <authorList>
            <consortium name="CONSOLIDER consortium CSD2007-00005"/>
            <person name="Guazzaroni M.-E."/>
            <person name="Richter M."/>
            <person name="Garcia-Salamanca A."/>
            <person name="Yarza P."/>
            <person name="Ferrer M."/>
        </authorList>
    </citation>
    <scope>NUCLEOTIDE SEQUENCE</scope>
</reference>
<sequence length="59" mass="6974">MHYEIAAKKTLLGRFQHFIESTDWEERYLCHKVIDKICFGGIVVSMIYFLPLLVSIIQE</sequence>
<dbReference type="EMBL" id="ADZX01000395">
    <property type="protein sequence ID" value="EFK96853.1"/>
    <property type="molecule type" value="Genomic_DNA"/>
</dbReference>